<evidence type="ECO:0000313" key="10">
    <source>
        <dbReference type="EMBL" id="GAA4313748.1"/>
    </source>
</evidence>
<dbReference type="Pfam" id="PF13183">
    <property type="entry name" value="Fer4_8"/>
    <property type="match status" value="1"/>
</dbReference>
<keyword evidence="8" id="KW-1133">Transmembrane helix</keyword>
<evidence type="ECO:0000259" key="9">
    <source>
        <dbReference type="PROSITE" id="PS51387"/>
    </source>
</evidence>
<dbReference type="Gene3D" id="3.30.43.10">
    <property type="entry name" value="Uridine Diphospho-n-acetylenolpyruvylglucosamine Reductase, domain 2"/>
    <property type="match status" value="1"/>
</dbReference>
<proteinExistence type="predicted"/>
<dbReference type="PANTHER" id="PTHR11748">
    <property type="entry name" value="D-LACTATE DEHYDROGENASE"/>
    <property type="match status" value="1"/>
</dbReference>
<dbReference type="Gene3D" id="3.30.70.2740">
    <property type="match status" value="1"/>
</dbReference>
<evidence type="ECO:0000256" key="6">
    <source>
        <dbReference type="ARBA" id="ARBA00023004"/>
    </source>
</evidence>
<dbReference type="PANTHER" id="PTHR11748:SF119">
    <property type="entry name" value="D-2-HYDROXYGLUTARATE DEHYDROGENASE"/>
    <property type="match status" value="1"/>
</dbReference>
<dbReference type="Pfam" id="PF02913">
    <property type="entry name" value="FAD-oxidase_C"/>
    <property type="match status" value="1"/>
</dbReference>
<keyword evidence="3" id="KW-0479">Metal-binding</keyword>
<dbReference type="Proteomes" id="UP001501207">
    <property type="component" value="Unassembled WGS sequence"/>
</dbReference>
<sequence>MIISKNRIMKPENKSSAAGDTRFMTRAARGVDVRRLEALLKANLSGEVRFDAGSRALYATDSSNYRQVPIGVVIPKSETDIIHTVAACRKYHAPLLMRGGGTSLAGQGCNVAVVLDTTKYYNRVLELDKTRKTVRVQTGIVLDHMLKATRREGLVFGPDPATHNHCSIGGMLGNNSCGIHSVMAAHAGYGARMSDNTASLSVLTYDGIKMEVGPTGEQELEAIIRAGGRRGDIYRQLRDFRDKYADLIRERFPDIPRRVSGYNLPALLPENGFNVAAALVGSECTCVTILEATLKLMEEPPARSLLVLGYPDIFTAGRQVPRVMQHKPIGLEGIDDRLLKDMQEKGLNLEDLELLPEGKGWLLVEFGADTKAQADEAAKQLMEALGKEEKPPVMSLFDDPAQEKMLWEIRESGLGATAWVHGKPDSWPGWEDSAVPPEKVGDYLEELRALFSSYGYEPSLYGHFGQGCIHCRVGFDLFSQEGLQRYKKFTEAAARLVLKYGGSISGEHGDGQARGDLLEIMYGKEMVQAFREFKAIWDPQGKMNPGKIVDTYGQLSNLRVGTHYQPANPETFFHFPAEGSFSRAALRCVGVGNCRRSEGGTMCPSYMATYEEEHSTRGRARMLFEMLQGQVVTRGWKDKYVKKSLDLCLSCKGCKHDCPVNVDMATYKSEFLFHYYKGRLRPRSAYAFGLIHWWSRLASQMPELVNGITQSRVLAPLVKLMTGVAPERSLPRFAAQPFRKWFTQQERKKSDRPRVILWTDTFNNFFLPETLVAGAEVLEAAGFRVVIPRRQLCCGRPLYDFGMLHMARGLLQQILGSLRREIRAGTPVVGLEPSCVAVFRDELCNLLPYNEDARRLRSQTYTLAEFLEKKAPHFQLPAFKRKALLHGHCHHKAIMQLDTDEKVLRHMQLDYQLLDSGCCGMAGYFGYEKGAPYQVSVRAGENVLLPAVRKASKDTLIIADGFSCREQIRQLTDRGGLHTAQVIRMALDGKDAAAPYPERRYAGKLKSVSANHLPRLLAGAAIAGIGVFLLAGRLLRK</sequence>
<dbReference type="Pfam" id="PF02754">
    <property type="entry name" value="CCG"/>
    <property type="match status" value="1"/>
</dbReference>
<keyword evidence="5" id="KW-0560">Oxidoreductase</keyword>
<dbReference type="SUPFAM" id="SSF56176">
    <property type="entry name" value="FAD-binding/transporter-associated domain-like"/>
    <property type="match status" value="1"/>
</dbReference>
<dbReference type="SUPFAM" id="SSF55103">
    <property type="entry name" value="FAD-linked oxidases, C-terminal domain"/>
    <property type="match status" value="1"/>
</dbReference>
<evidence type="ECO:0000256" key="3">
    <source>
        <dbReference type="ARBA" id="ARBA00022723"/>
    </source>
</evidence>
<keyword evidence="2" id="KW-0285">Flavoprotein</keyword>
<dbReference type="InterPro" id="IPR016171">
    <property type="entry name" value="Vanillyl_alc_oxidase_C-sub2"/>
</dbReference>
<dbReference type="InterPro" id="IPR004113">
    <property type="entry name" value="FAD-bd_oxidored_4_C"/>
</dbReference>
<evidence type="ECO:0000313" key="11">
    <source>
        <dbReference type="Proteomes" id="UP001501207"/>
    </source>
</evidence>
<evidence type="ECO:0000256" key="2">
    <source>
        <dbReference type="ARBA" id="ARBA00022630"/>
    </source>
</evidence>
<comment type="caution">
    <text evidence="10">The sequence shown here is derived from an EMBL/GenBank/DDBJ whole genome shotgun (WGS) entry which is preliminary data.</text>
</comment>
<evidence type="ECO:0000256" key="4">
    <source>
        <dbReference type="ARBA" id="ARBA00022827"/>
    </source>
</evidence>
<keyword evidence="4" id="KW-0274">FAD</keyword>
<evidence type="ECO:0000256" key="7">
    <source>
        <dbReference type="ARBA" id="ARBA00023014"/>
    </source>
</evidence>
<dbReference type="InterPro" id="IPR004017">
    <property type="entry name" value="Cys_rich_dom"/>
</dbReference>
<evidence type="ECO:0000256" key="8">
    <source>
        <dbReference type="SAM" id="Phobius"/>
    </source>
</evidence>
<dbReference type="InterPro" id="IPR016169">
    <property type="entry name" value="FAD-bd_PCMH_sub2"/>
</dbReference>
<dbReference type="EMBL" id="BAABFN010000005">
    <property type="protein sequence ID" value="GAA4313748.1"/>
    <property type="molecule type" value="Genomic_DNA"/>
</dbReference>
<evidence type="ECO:0000256" key="1">
    <source>
        <dbReference type="ARBA" id="ARBA00001974"/>
    </source>
</evidence>
<accession>A0ABP8FZ01</accession>
<name>A0ABP8FZ01_9BACT</name>
<dbReference type="InterPro" id="IPR016166">
    <property type="entry name" value="FAD-bd_PCMH"/>
</dbReference>
<dbReference type="InterPro" id="IPR016167">
    <property type="entry name" value="FAD-bd_PCMH_sub1"/>
</dbReference>
<keyword evidence="8" id="KW-0472">Membrane</keyword>
<organism evidence="10 11">
    <name type="scientific">Compostibacter hankyongensis</name>
    <dbReference type="NCBI Taxonomy" id="1007089"/>
    <lineage>
        <taxon>Bacteria</taxon>
        <taxon>Pseudomonadati</taxon>
        <taxon>Bacteroidota</taxon>
        <taxon>Chitinophagia</taxon>
        <taxon>Chitinophagales</taxon>
        <taxon>Chitinophagaceae</taxon>
        <taxon>Compostibacter</taxon>
    </lineage>
</organism>
<keyword evidence="6" id="KW-0408">Iron</keyword>
<gene>
    <name evidence="10" type="ORF">GCM10023143_24210</name>
</gene>
<keyword evidence="7" id="KW-0411">Iron-sulfur</keyword>
<dbReference type="SUPFAM" id="SSF46548">
    <property type="entry name" value="alpha-helical ferredoxin"/>
    <property type="match status" value="1"/>
</dbReference>
<dbReference type="PROSITE" id="PS00198">
    <property type="entry name" value="4FE4S_FER_1"/>
    <property type="match status" value="1"/>
</dbReference>
<dbReference type="PROSITE" id="PS51387">
    <property type="entry name" value="FAD_PCMH"/>
    <property type="match status" value="1"/>
</dbReference>
<feature type="domain" description="FAD-binding PCMH-type" evidence="9">
    <location>
        <begin position="65"/>
        <end position="299"/>
    </location>
</feature>
<feature type="transmembrane region" description="Helical" evidence="8">
    <location>
        <begin position="1016"/>
        <end position="1035"/>
    </location>
</feature>
<reference evidence="11" key="1">
    <citation type="journal article" date="2019" name="Int. J. Syst. Evol. Microbiol.">
        <title>The Global Catalogue of Microorganisms (GCM) 10K type strain sequencing project: providing services to taxonomists for standard genome sequencing and annotation.</title>
        <authorList>
            <consortium name="The Broad Institute Genomics Platform"/>
            <consortium name="The Broad Institute Genome Sequencing Center for Infectious Disease"/>
            <person name="Wu L."/>
            <person name="Ma J."/>
        </authorList>
    </citation>
    <scope>NUCLEOTIDE SEQUENCE [LARGE SCALE GENOMIC DNA]</scope>
    <source>
        <strain evidence="11">JCM 17664</strain>
    </source>
</reference>
<comment type="cofactor">
    <cofactor evidence="1">
        <name>FAD</name>
        <dbReference type="ChEBI" id="CHEBI:57692"/>
    </cofactor>
</comment>
<dbReference type="InterPro" id="IPR006094">
    <property type="entry name" value="Oxid_FAD_bind_N"/>
</dbReference>
<dbReference type="Gene3D" id="1.10.45.10">
    <property type="entry name" value="Vanillyl-alcohol Oxidase, Chain A, domain 4"/>
    <property type="match status" value="1"/>
</dbReference>
<protein>
    <submittedName>
        <fullName evidence="10">FAD-binding and (Fe-S)-binding domain-containing protein</fullName>
    </submittedName>
</protein>
<dbReference type="InterPro" id="IPR017900">
    <property type="entry name" value="4Fe4S_Fe_S_CS"/>
</dbReference>
<dbReference type="InterPro" id="IPR036318">
    <property type="entry name" value="FAD-bd_PCMH-like_sf"/>
</dbReference>
<keyword evidence="8" id="KW-0812">Transmembrane</keyword>
<evidence type="ECO:0000256" key="5">
    <source>
        <dbReference type="ARBA" id="ARBA00023002"/>
    </source>
</evidence>
<dbReference type="Pfam" id="PF01565">
    <property type="entry name" value="FAD_binding_4"/>
    <property type="match status" value="1"/>
</dbReference>
<dbReference type="Gene3D" id="3.30.465.10">
    <property type="match status" value="1"/>
</dbReference>
<keyword evidence="11" id="KW-1185">Reference proteome</keyword>
<dbReference type="InterPro" id="IPR017896">
    <property type="entry name" value="4Fe4S_Fe-S-bd"/>
</dbReference>
<dbReference type="InterPro" id="IPR016164">
    <property type="entry name" value="FAD-linked_Oxase-like_C"/>
</dbReference>